<dbReference type="AlphaFoldDB" id="A0AB34P4B8"/>
<proteinExistence type="predicted"/>
<accession>A0AB34P4B8</accession>
<dbReference type="Proteomes" id="UP000029879">
    <property type="component" value="Unassembled WGS sequence"/>
</dbReference>
<feature type="region of interest" description="Disordered" evidence="1">
    <location>
        <begin position="1"/>
        <end position="20"/>
    </location>
</feature>
<gene>
    <name evidence="2" type="ORF">NC00_18700</name>
</gene>
<name>A0AB34P4B8_9XANT</name>
<evidence type="ECO:0000256" key="1">
    <source>
        <dbReference type="SAM" id="MobiDB-lite"/>
    </source>
</evidence>
<reference evidence="2 3" key="1">
    <citation type="submission" date="2014-10" db="EMBL/GenBank/DDBJ databases">
        <title>Genome sequence of a Xanthomonas strain that is pathogenic on beans.</title>
        <authorList>
            <person name="Aritua V."/>
            <person name="Sapp M."/>
            <person name="Harrison J."/>
            <person name="Smith J."/>
            <person name="Studholme D."/>
        </authorList>
    </citation>
    <scope>NUCLEOTIDE SEQUENCE [LARGE SCALE GENOMIC DNA]</scope>
    <source>
        <strain evidence="2 3">Nyagatare</strain>
    </source>
</reference>
<organism evidence="2 3">
    <name type="scientific">Xanthomonas cannabis pv. phaseoli</name>
    <dbReference type="NCBI Taxonomy" id="1885902"/>
    <lineage>
        <taxon>Bacteria</taxon>
        <taxon>Pseudomonadati</taxon>
        <taxon>Pseudomonadota</taxon>
        <taxon>Gammaproteobacteria</taxon>
        <taxon>Lysobacterales</taxon>
        <taxon>Lysobacteraceae</taxon>
        <taxon>Xanthomonas</taxon>
    </lineage>
</organism>
<dbReference type="EMBL" id="JRQI01000091">
    <property type="protein sequence ID" value="KGK56284.1"/>
    <property type="molecule type" value="Genomic_DNA"/>
</dbReference>
<evidence type="ECO:0000313" key="2">
    <source>
        <dbReference type="EMBL" id="KGK56284.1"/>
    </source>
</evidence>
<evidence type="ECO:0000313" key="3">
    <source>
        <dbReference type="Proteomes" id="UP000029879"/>
    </source>
</evidence>
<protein>
    <submittedName>
        <fullName evidence="2">Uncharacterized protein</fullName>
    </submittedName>
</protein>
<comment type="caution">
    <text evidence="2">The sequence shown here is derived from an EMBL/GenBank/DDBJ whole genome shotgun (WGS) entry which is preliminary data.</text>
</comment>
<sequence length="66" mass="6416">MPAYSPGAIRGSCSGSPPQLPPAGDGVAGVLINVVVDPGAAIVRHGAPAAMTAGIARLITAVMRPI</sequence>